<dbReference type="Proteomes" id="UP000291469">
    <property type="component" value="Chromosome"/>
</dbReference>
<evidence type="ECO:0000313" key="3">
    <source>
        <dbReference type="EMBL" id="QBI21125.1"/>
    </source>
</evidence>
<evidence type="ECO:0000313" key="4">
    <source>
        <dbReference type="Proteomes" id="UP000291469"/>
    </source>
</evidence>
<keyword evidence="1" id="KW-0472">Membrane</keyword>
<proteinExistence type="predicted"/>
<feature type="transmembrane region" description="Helical" evidence="1">
    <location>
        <begin position="62"/>
        <end position="79"/>
    </location>
</feature>
<protein>
    <submittedName>
        <fullName evidence="3">ATP-binding protein</fullName>
    </submittedName>
</protein>
<feature type="transmembrane region" description="Helical" evidence="1">
    <location>
        <begin position="27"/>
        <end position="50"/>
    </location>
</feature>
<evidence type="ECO:0000256" key="1">
    <source>
        <dbReference type="SAM" id="Phobius"/>
    </source>
</evidence>
<evidence type="ECO:0000259" key="2">
    <source>
        <dbReference type="Pfam" id="PF04326"/>
    </source>
</evidence>
<dbReference type="Pfam" id="PF04326">
    <property type="entry name" value="SLFN_AlbA_2"/>
    <property type="match status" value="1"/>
</dbReference>
<organism evidence="3 4">
    <name type="scientific">Egibacter rhizosphaerae</name>
    <dbReference type="NCBI Taxonomy" id="1670831"/>
    <lineage>
        <taxon>Bacteria</taxon>
        <taxon>Bacillati</taxon>
        <taxon>Actinomycetota</taxon>
        <taxon>Nitriliruptoria</taxon>
        <taxon>Egibacterales</taxon>
        <taxon>Egibacteraceae</taxon>
        <taxon>Egibacter</taxon>
    </lineage>
</organism>
<keyword evidence="4" id="KW-1185">Reference proteome</keyword>
<dbReference type="OrthoDB" id="9798761at2"/>
<sequence length="270" mass="29241">MIVFVVLLFGAVIGALARFILPGRQDLSGSATILAGLIGAGTVGTALAGVTDRGFDWPGPSIPGSVLGAAVVVSLLEWVNRRRTARTGNVPTEQLLSRDEGARLEFKSSARHNLMTGDKDARVELAIARAVSGFANTEGGALIIGVDDEGQPIGLDADLEHVKGRDLDRYELWLHDLLERCLGRRVLRHVALTFDDIGGQSVCRIDVTPADAPAYLRPHTGERRPQFYVRTGNSTRELAVDDTVDYVTRQWPQGTLSRAGVAARRRLARR</sequence>
<dbReference type="RefSeq" id="WP_131156118.1">
    <property type="nucleotide sequence ID" value="NZ_CP036402.1"/>
</dbReference>
<dbReference type="InterPro" id="IPR038461">
    <property type="entry name" value="Schlafen_AlbA_2_dom_sf"/>
</dbReference>
<keyword evidence="1" id="KW-1133">Transmembrane helix</keyword>
<feature type="domain" description="Schlafen AlbA-2" evidence="2">
    <location>
        <begin position="100"/>
        <end position="238"/>
    </location>
</feature>
<keyword evidence="1" id="KW-0812">Transmembrane</keyword>
<reference evidence="3 4" key="1">
    <citation type="submission" date="2019-01" db="EMBL/GenBank/DDBJ databases">
        <title>Egibacter rhizosphaerae EGI 80759T.</title>
        <authorList>
            <person name="Chen D.-D."/>
            <person name="Tian Y."/>
            <person name="Jiao J.-Y."/>
            <person name="Zhang X.-T."/>
            <person name="Zhang Y.-G."/>
            <person name="Zhang Y."/>
            <person name="Xiao M."/>
            <person name="Shu W.-S."/>
            <person name="Li W.-J."/>
        </authorList>
    </citation>
    <scope>NUCLEOTIDE SEQUENCE [LARGE SCALE GENOMIC DNA]</scope>
    <source>
        <strain evidence="3 4">EGI 80759</strain>
    </source>
</reference>
<gene>
    <name evidence="3" type="ORF">ER308_17145</name>
</gene>
<dbReference type="AlphaFoldDB" id="A0A411YII8"/>
<keyword evidence="3" id="KW-0547">Nucleotide-binding</keyword>
<dbReference type="KEGG" id="erz:ER308_17145"/>
<dbReference type="Gene3D" id="3.30.950.30">
    <property type="entry name" value="Schlafen, AAA domain"/>
    <property type="match status" value="1"/>
</dbReference>
<dbReference type="GO" id="GO:0005524">
    <property type="term" value="F:ATP binding"/>
    <property type="evidence" value="ECO:0007669"/>
    <property type="project" value="UniProtKB-KW"/>
</dbReference>
<keyword evidence="3" id="KW-0067">ATP-binding</keyword>
<name>A0A411YII8_9ACTN</name>
<accession>A0A411YII8</accession>
<dbReference type="InterPro" id="IPR007421">
    <property type="entry name" value="Schlafen_AlbA_2_dom"/>
</dbReference>
<dbReference type="EMBL" id="CP036402">
    <property type="protein sequence ID" value="QBI21125.1"/>
    <property type="molecule type" value="Genomic_DNA"/>
</dbReference>